<organism evidence="2 3">
    <name type="scientific">Litorivicinus lipolyticus</name>
    <dbReference type="NCBI Taxonomy" id="418701"/>
    <lineage>
        <taxon>Bacteria</taxon>
        <taxon>Pseudomonadati</taxon>
        <taxon>Pseudomonadota</taxon>
        <taxon>Gammaproteobacteria</taxon>
        <taxon>Oceanospirillales</taxon>
        <taxon>Litorivicinaceae</taxon>
        <taxon>Litorivicinus</taxon>
    </lineage>
</organism>
<evidence type="ECO:0000256" key="1">
    <source>
        <dbReference type="SAM" id="SignalP"/>
    </source>
</evidence>
<protein>
    <submittedName>
        <fullName evidence="2">Competence protein ComEA</fullName>
    </submittedName>
</protein>
<dbReference type="GO" id="GO:0015627">
    <property type="term" value="C:type II protein secretion system complex"/>
    <property type="evidence" value="ECO:0007669"/>
    <property type="project" value="TreeGrafter"/>
</dbReference>
<dbReference type="PANTHER" id="PTHR21180:SF32">
    <property type="entry name" value="ENDONUCLEASE_EXONUCLEASE_PHOSPHATASE FAMILY DOMAIN-CONTAINING PROTEIN 1"/>
    <property type="match status" value="1"/>
</dbReference>
<accession>A0A5Q2QCM7</accession>
<evidence type="ECO:0000313" key="2">
    <source>
        <dbReference type="EMBL" id="QGG80062.1"/>
    </source>
</evidence>
<name>A0A5Q2QCM7_9GAMM</name>
<dbReference type="GO" id="GO:0015628">
    <property type="term" value="P:protein secretion by the type II secretion system"/>
    <property type="evidence" value="ECO:0007669"/>
    <property type="project" value="TreeGrafter"/>
</dbReference>
<dbReference type="InterPro" id="IPR010994">
    <property type="entry name" value="RuvA_2-like"/>
</dbReference>
<dbReference type="InterPro" id="IPR051675">
    <property type="entry name" value="Endo/Exo/Phosphatase_dom_1"/>
</dbReference>
<keyword evidence="1" id="KW-0732">Signal</keyword>
<dbReference type="KEGG" id="llp:GH975_05520"/>
<dbReference type="PANTHER" id="PTHR21180">
    <property type="entry name" value="ENDONUCLEASE/EXONUCLEASE/PHOSPHATASE FAMILY DOMAIN-CONTAINING PROTEIN 1"/>
    <property type="match status" value="1"/>
</dbReference>
<evidence type="ECO:0000313" key="3">
    <source>
        <dbReference type="Proteomes" id="UP000388235"/>
    </source>
</evidence>
<keyword evidence="3" id="KW-1185">Reference proteome</keyword>
<dbReference type="Pfam" id="PF12836">
    <property type="entry name" value="HHH_3"/>
    <property type="match status" value="1"/>
</dbReference>
<feature type="signal peptide" evidence="1">
    <location>
        <begin position="1"/>
        <end position="30"/>
    </location>
</feature>
<dbReference type="OrthoDB" id="7510573at2"/>
<sequence>MPPDCFFNTQEQHMRQLALMIGLFSGAALAGAVDINSADEGALAEALSGVGPALARRIVEFREREGRFPTPDSIQLVPGVGIKLYQRNRDFIQAHPKEQPAPRQD</sequence>
<gene>
    <name evidence="2" type="ORF">GH975_05520</name>
</gene>
<proteinExistence type="predicted"/>
<reference evidence="2 3" key="1">
    <citation type="submission" date="2019-11" db="EMBL/GenBank/DDBJ databases">
        <authorList>
            <person name="Khan S.A."/>
            <person name="Jeon C.O."/>
            <person name="Chun B.H."/>
        </authorList>
    </citation>
    <scope>NUCLEOTIDE SEQUENCE [LARGE SCALE GENOMIC DNA]</scope>
    <source>
        <strain evidence="2 3">IMCC 1097</strain>
    </source>
</reference>
<dbReference type="AlphaFoldDB" id="A0A5Q2QCM7"/>
<feature type="chain" id="PRO_5024467757" evidence="1">
    <location>
        <begin position="31"/>
        <end position="105"/>
    </location>
</feature>
<dbReference type="SUPFAM" id="SSF47781">
    <property type="entry name" value="RuvA domain 2-like"/>
    <property type="match status" value="1"/>
</dbReference>
<dbReference type="EMBL" id="CP045871">
    <property type="protein sequence ID" value="QGG80062.1"/>
    <property type="molecule type" value="Genomic_DNA"/>
</dbReference>
<dbReference type="Proteomes" id="UP000388235">
    <property type="component" value="Chromosome"/>
</dbReference>
<dbReference type="Gene3D" id="1.10.150.320">
    <property type="entry name" value="Photosystem II 12 kDa extrinsic protein"/>
    <property type="match status" value="1"/>
</dbReference>